<evidence type="ECO:0000256" key="1">
    <source>
        <dbReference type="SAM" id="Phobius"/>
    </source>
</evidence>
<proteinExistence type="predicted"/>
<keyword evidence="4" id="KW-1185">Reference proteome</keyword>
<keyword evidence="1" id="KW-0472">Membrane</keyword>
<accession>A0ABY7SSE3</accession>
<gene>
    <name evidence="3" type="ORF">JHW45_12750</name>
</gene>
<reference evidence="3 4" key="1">
    <citation type="submission" date="2021-01" db="EMBL/GenBank/DDBJ databases">
        <title>Biogeographic distribution of Paracoccus.</title>
        <authorList>
            <person name="Hollensteiner J."/>
            <person name="Leineberger J."/>
            <person name="Brinkhoff T."/>
            <person name="Daniel R."/>
        </authorList>
    </citation>
    <scope>NUCLEOTIDE SEQUENCE [LARGE SCALE GENOMIC DNA]</scope>
    <source>
        <strain evidence="3 4">LMG25392</strain>
    </source>
</reference>
<evidence type="ECO:0000313" key="3">
    <source>
        <dbReference type="EMBL" id="WCR09935.1"/>
    </source>
</evidence>
<feature type="domain" description="YrhK" evidence="2">
    <location>
        <begin position="25"/>
        <end position="80"/>
    </location>
</feature>
<dbReference type="Pfam" id="PF14145">
    <property type="entry name" value="YrhK"/>
    <property type="match status" value="1"/>
</dbReference>
<feature type="transmembrane region" description="Helical" evidence="1">
    <location>
        <begin position="28"/>
        <end position="50"/>
    </location>
</feature>
<organism evidence="3 4">
    <name type="scientific">Paracoccus stylophorae</name>
    <dbReference type="NCBI Taxonomy" id="659350"/>
    <lineage>
        <taxon>Bacteria</taxon>
        <taxon>Pseudomonadati</taxon>
        <taxon>Pseudomonadota</taxon>
        <taxon>Alphaproteobacteria</taxon>
        <taxon>Rhodobacterales</taxon>
        <taxon>Paracoccaceae</taxon>
        <taxon>Paracoccus</taxon>
    </lineage>
</organism>
<protein>
    <submittedName>
        <fullName evidence="3">YrhK family protein</fullName>
    </submittedName>
</protein>
<dbReference type="EMBL" id="CP067134">
    <property type="protein sequence ID" value="WCR09935.1"/>
    <property type="molecule type" value="Genomic_DNA"/>
</dbReference>
<dbReference type="Proteomes" id="UP001218412">
    <property type="component" value="Chromosome"/>
</dbReference>
<keyword evidence="1" id="KW-0812">Transmembrane</keyword>
<dbReference type="RefSeq" id="WP_272857993.1">
    <property type="nucleotide sequence ID" value="NZ_CP067134.1"/>
</dbReference>
<name>A0ABY7SSE3_9RHOB</name>
<sequence>MSFWRGIFRHERREASPATRRLYARFEIAHTIVDFSAALCFIIGSIMFFSEAWMTPATWFFTVGSFLFAMKPTLRLWREIKLYRMGKTDTLADRWG</sequence>
<evidence type="ECO:0000313" key="4">
    <source>
        <dbReference type="Proteomes" id="UP001218412"/>
    </source>
</evidence>
<feature type="transmembrane region" description="Helical" evidence="1">
    <location>
        <begin position="56"/>
        <end position="77"/>
    </location>
</feature>
<dbReference type="InterPro" id="IPR025424">
    <property type="entry name" value="YrhK_domain"/>
</dbReference>
<keyword evidence="1" id="KW-1133">Transmembrane helix</keyword>
<evidence type="ECO:0000259" key="2">
    <source>
        <dbReference type="Pfam" id="PF14145"/>
    </source>
</evidence>